<protein>
    <submittedName>
        <fullName evidence="2">Putative enzyme related to lactoylglutathione lyase</fullName>
    </submittedName>
</protein>
<dbReference type="EMBL" id="CP017641">
    <property type="protein sequence ID" value="APZ93067.1"/>
    <property type="molecule type" value="Genomic_DNA"/>
</dbReference>
<name>A0A1P8WG98_9PLAN</name>
<gene>
    <name evidence="2" type="ORF">Fuma_02683</name>
</gene>
<dbReference type="CDD" id="cd07247">
    <property type="entry name" value="SgaA_N_like"/>
    <property type="match status" value="1"/>
</dbReference>
<reference evidence="2 3" key="1">
    <citation type="journal article" date="2016" name="Front. Microbiol.">
        <title>Fuerstia marisgermanicae gen. nov., sp. nov., an Unusual Member of the Phylum Planctomycetes from the German Wadden Sea.</title>
        <authorList>
            <person name="Kohn T."/>
            <person name="Heuer A."/>
            <person name="Jogler M."/>
            <person name="Vollmers J."/>
            <person name="Boedeker C."/>
            <person name="Bunk B."/>
            <person name="Rast P."/>
            <person name="Borchert D."/>
            <person name="Glockner I."/>
            <person name="Freese H.M."/>
            <person name="Klenk H.P."/>
            <person name="Overmann J."/>
            <person name="Kaster A.K."/>
            <person name="Rohde M."/>
            <person name="Wiegand S."/>
            <person name="Jogler C."/>
        </authorList>
    </citation>
    <scope>NUCLEOTIDE SEQUENCE [LARGE SCALE GENOMIC DNA]</scope>
    <source>
        <strain evidence="2 3">NH11</strain>
    </source>
</reference>
<dbReference type="SUPFAM" id="SSF54593">
    <property type="entry name" value="Glyoxalase/Bleomycin resistance protein/Dihydroxybiphenyl dioxygenase"/>
    <property type="match status" value="1"/>
</dbReference>
<dbReference type="Gene3D" id="3.10.180.10">
    <property type="entry name" value="2,3-Dihydroxybiphenyl 1,2-Dioxygenase, domain 1"/>
    <property type="match status" value="1"/>
</dbReference>
<keyword evidence="3" id="KW-1185">Reference proteome</keyword>
<dbReference type="AlphaFoldDB" id="A0A1P8WG98"/>
<dbReference type="RefSeq" id="WP_077024592.1">
    <property type="nucleotide sequence ID" value="NZ_CP017641.1"/>
</dbReference>
<evidence type="ECO:0000259" key="1">
    <source>
        <dbReference type="Pfam" id="PF00903"/>
    </source>
</evidence>
<dbReference type="InterPro" id="IPR029068">
    <property type="entry name" value="Glyas_Bleomycin-R_OHBP_Dase"/>
</dbReference>
<dbReference type="Proteomes" id="UP000187735">
    <property type="component" value="Chromosome"/>
</dbReference>
<dbReference type="Pfam" id="PF00903">
    <property type="entry name" value="Glyoxalase"/>
    <property type="match status" value="1"/>
</dbReference>
<dbReference type="InterPro" id="IPR004360">
    <property type="entry name" value="Glyas_Fos-R_dOase_dom"/>
</dbReference>
<dbReference type="GO" id="GO:0016829">
    <property type="term" value="F:lyase activity"/>
    <property type="evidence" value="ECO:0007669"/>
    <property type="project" value="UniProtKB-KW"/>
</dbReference>
<feature type="domain" description="Glyoxalase/fosfomycin resistance/dioxygenase" evidence="1">
    <location>
        <begin position="13"/>
        <end position="121"/>
    </location>
</feature>
<accession>A0A1P8WG98</accession>
<dbReference type="OrthoDB" id="9804235at2"/>
<dbReference type="PANTHER" id="PTHR33993">
    <property type="entry name" value="GLYOXALASE-RELATED"/>
    <property type="match status" value="1"/>
</dbReference>
<proteinExistence type="predicted"/>
<keyword evidence="2" id="KW-0456">Lyase</keyword>
<dbReference type="PANTHER" id="PTHR33993:SF2">
    <property type="entry name" value="VOC DOMAIN-CONTAINING PROTEIN"/>
    <property type="match status" value="1"/>
</dbReference>
<dbReference type="InterPro" id="IPR052164">
    <property type="entry name" value="Anthracycline_SecMetBiosynth"/>
</dbReference>
<evidence type="ECO:0000313" key="2">
    <source>
        <dbReference type="EMBL" id="APZ93067.1"/>
    </source>
</evidence>
<dbReference type="KEGG" id="fmr:Fuma_02683"/>
<dbReference type="STRING" id="1891926.Fuma_02683"/>
<evidence type="ECO:0000313" key="3">
    <source>
        <dbReference type="Proteomes" id="UP000187735"/>
    </source>
</evidence>
<organism evidence="2 3">
    <name type="scientific">Fuerstiella marisgermanici</name>
    <dbReference type="NCBI Taxonomy" id="1891926"/>
    <lineage>
        <taxon>Bacteria</taxon>
        <taxon>Pseudomonadati</taxon>
        <taxon>Planctomycetota</taxon>
        <taxon>Planctomycetia</taxon>
        <taxon>Planctomycetales</taxon>
        <taxon>Planctomycetaceae</taxon>
        <taxon>Fuerstiella</taxon>
    </lineage>
</organism>
<sequence>MSDLNTKHNRAVWMDIPVADLGRAREFYAAVLDINVAREKFGDVEFCVLEHDSGNGGCLVVDADAISSERGILVYLNADGRIKDAVAKVETHGGKIVELVHSIGPHGFRALIVDSEGNRVALHSNTDT</sequence>